<dbReference type="PANTHER" id="PTHR15629:SF2">
    <property type="entry name" value="SH3 DOMAIN-CONTAINING YSC84-LIKE PROTEIN 1"/>
    <property type="match status" value="1"/>
</dbReference>
<dbReference type="eggNOG" id="KOG1843">
    <property type="taxonomic scope" value="Eukaryota"/>
</dbReference>
<sequence>MPADYDEEEGPMEVPEYLHSKARAQVSSLTVGNPVPGAPASALASNRNTDVGPTAKDNRGGNFVSRKVQRHIDECSDTLSRFIADAVENKGNVVTLSALQDCLGIVVLMVTRVAVGISGRGGRGFVIAKLRNGKWSAPSAVSMGGIGLGVELGGERTGMVLLLHTQEAVAAFSRGSVNCLGGNFTAVAGHHGKNLESDHAFGRRSSTAQGTELFTYSHSKGLFIGASFEWALFRQYIKGNKALYPSLHPDERQSWEILAGHVASPPAANKLYQALTQGSALVSLETWKRRRASMTPPRNASTTLAPLFLGEGTPQRYAVQSDANVRYGGTAPTSSLVAWPGSRQIQNTAGVVRISPHKTEYRDDY</sequence>
<accession>A0A0D2X3A8</accession>
<dbReference type="PhylomeDB" id="A0A0D2X3A8"/>
<organism evidence="3 4">
    <name type="scientific">Capsaspora owczarzaki (strain ATCC 30864)</name>
    <dbReference type="NCBI Taxonomy" id="595528"/>
    <lineage>
        <taxon>Eukaryota</taxon>
        <taxon>Filasterea</taxon>
        <taxon>Capsaspora</taxon>
    </lineage>
</organism>
<evidence type="ECO:0000313" key="4">
    <source>
        <dbReference type="Proteomes" id="UP000008743"/>
    </source>
</evidence>
<protein>
    <submittedName>
        <fullName evidence="3">Sh3yl1-prov protein</fullName>
    </submittedName>
</protein>
<reference evidence="4" key="1">
    <citation type="submission" date="2011-02" db="EMBL/GenBank/DDBJ databases">
        <title>The Genome Sequence of Capsaspora owczarzaki ATCC 30864.</title>
        <authorList>
            <person name="Russ C."/>
            <person name="Cuomo C."/>
            <person name="Burger G."/>
            <person name="Gray M.W."/>
            <person name="Holland P.W.H."/>
            <person name="King N."/>
            <person name="Lang F.B.F."/>
            <person name="Roger A.J."/>
            <person name="Ruiz-Trillo I."/>
            <person name="Young S.K."/>
            <person name="Zeng Q."/>
            <person name="Gargeya S."/>
            <person name="Alvarado L."/>
            <person name="Berlin A."/>
            <person name="Chapman S.B."/>
            <person name="Chen Z."/>
            <person name="Freedman E."/>
            <person name="Gellesch M."/>
            <person name="Goldberg J."/>
            <person name="Griggs A."/>
            <person name="Gujja S."/>
            <person name="Heilman E."/>
            <person name="Heiman D."/>
            <person name="Howarth C."/>
            <person name="Mehta T."/>
            <person name="Neiman D."/>
            <person name="Pearson M."/>
            <person name="Roberts A."/>
            <person name="Saif S."/>
            <person name="Shea T."/>
            <person name="Shenoy N."/>
            <person name="Sisk P."/>
            <person name="Stolte C."/>
            <person name="Sykes S."/>
            <person name="White J."/>
            <person name="Yandava C."/>
            <person name="Haas B."/>
            <person name="Nusbaum C."/>
            <person name="Birren B."/>
        </authorList>
    </citation>
    <scope>NUCLEOTIDE SEQUENCE</scope>
    <source>
        <strain evidence="4">ATCC 30864</strain>
    </source>
</reference>
<dbReference type="OrthoDB" id="443981at2759"/>
<gene>
    <name evidence="3" type="ORF">CAOG_004695</name>
</gene>
<dbReference type="STRING" id="595528.A0A0D2X3A8"/>
<evidence type="ECO:0000259" key="2">
    <source>
        <dbReference type="Pfam" id="PF04366"/>
    </source>
</evidence>
<dbReference type="CDD" id="cd11524">
    <property type="entry name" value="SYLF"/>
    <property type="match status" value="1"/>
</dbReference>
<dbReference type="GO" id="GO:0035091">
    <property type="term" value="F:phosphatidylinositol binding"/>
    <property type="evidence" value="ECO:0007669"/>
    <property type="project" value="TreeGrafter"/>
</dbReference>
<feature type="region of interest" description="Disordered" evidence="1">
    <location>
        <begin position="35"/>
        <end position="60"/>
    </location>
</feature>
<feature type="domain" description="Ysc84 actin-binding" evidence="2">
    <location>
        <begin position="145"/>
        <end position="276"/>
    </location>
</feature>
<keyword evidence="4" id="KW-1185">Reference proteome</keyword>
<dbReference type="Proteomes" id="UP000008743">
    <property type="component" value="Unassembled WGS sequence"/>
</dbReference>
<evidence type="ECO:0000256" key="1">
    <source>
        <dbReference type="SAM" id="MobiDB-lite"/>
    </source>
</evidence>
<dbReference type="EMBL" id="KE346366">
    <property type="protein sequence ID" value="KJE93984.1"/>
    <property type="molecule type" value="Genomic_DNA"/>
</dbReference>
<dbReference type="RefSeq" id="XP_004347442.1">
    <property type="nucleotide sequence ID" value="XM_004347392.2"/>
</dbReference>
<name>A0A0D2X3A8_CAPO3</name>
<dbReference type="InterPro" id="IPR007461">
    <property type="entry name" value="Ysc84_actin-binding"/>
</dbReference>
<dbReference type="AlphaFoldDB" id="A0A0D2X3A8"/>
<evidence type="ECO:0000313" key="3">
    <source>
        <dbReference type="EMBL" id="KJE93984.1"/>
    </source>
</evidence>
<dbReference type="Pfam" id="PF04366">
    <property type="entry name" value="Ysc84"/>
    <property type="match status" value="1"/>
</dbReference>
<proteinExistence type="predicted"/>
<dbReference type="InParanoid" id="A0A0D2X3A8"/>
<dbReference type="PANTHER" id="PTHR15629">
    <property type="entry name" value="SH3YL1 PROTEIN"/>
    <property type="match status" value="1"/>
</dbReference>
<dbReference type="InterPro" id="IPR051702">
    <property type="entry name" value="SH3_domain_YSC84-like"/>
</dbReference>